<evidence type="ECO:0000313" key="2">
    <source>
        <dbReference type="Proteomes" id="UP001311915"/>
    </source>
</evidence>
<name>A0AAV9L719_9SOLN</name>
<organism evidence="1 2">
    <name type="scientific">Solanum pinnatisectum</name>
    <name type="common">tansyleaf nightshade</name>
    <dbReference type="NCBI Taxonomy" id="50273"/>
    <lineage>
        <taxon>Eukaryota</taxon>
        <taxon>Viridiplantae</taxon>
        <taxon>Streptophyta</taxon>
        <taxon>Embryophyta</taxon>
        <taxon>Tracheophyta</taxon>
        <taxon>Spermatophyta</taxon>
        <taxon>Magnoliopsida</taxon>
        <taxon>eudicotyledons</taxon>
        <taxon>Gunneridae</taxon>
        <taxon>Pentapetalae</taxon>
        <taxon>asterids</taxon>
        <taxon>lamiids</taxon>
        <taxon>Solanales</taxon>
        <taxon>Solanaceae</taxon>
        <taxon>Solanoideae</taxon>
        <taxon>Solaneae</taxon>
        <taxon>Solanum</taxon>
    </lineage>
</organism>
<sequence>MGLISETVNTFIAPTNIPNDIRKLQQLLPLLAIQDRMLKRRINNYTLSANKTRREGKIVTICYALKCHDPRGPPSRNTAYSTPKGV</sequence>
<proteinExistence type="predicted"/>
<protein>
    <submittedName>
        <fullName evidence="1">Uncharacterized protein</fullName>
    </submittedName>
</protein>
<accession>A0AAV9L719</accession>
<gene>
    <name evidence="1" type="ORF">R3W88_011541</name>
</gene>
<evidence type="ECO:0000313" key="1">
    <source>
        <dbReference type="EMBL" id="KAK4721308.1"/>
    </source>
</evidence>
<comment type="caution">
    <text evidence="1">The sequence shown here is derived from an EMBL/GenBank/DDBJ whole genome shotgun (WGS) entry which is preliminary data.</text>
</comment>
<keyword evidence="2" id="KW-1185">Reference proteome</keyword>
<reference evidence="1 2" key="1">
    <citation type="submission" date="2023-10" db="EMBL/GenBank/DDBJ databases">
        <title>Genome-Wide Identification Analysis in wild type Solanum Pinnatisectum Reveals Some Genes Defensing Phytophthora Infestans.</title>
        <authorList>
            <person name="Sun C."/>
        </authorList>
    </citation>
    <scope>NUCLEOTIDE SEQUENCE [LARGE SCALE GENOMIC DNA]</scope>
    <source>
        <strain evidence="1">LQN</strain>
        <tissue evidence="1">Leaf</tissue>
    </source>
</reference>
<dbReference type="EMBL" id="JAWPEI010000007">
    <property type="protein sequence ID" value="KAK4721308.1"/>
    <property type="molecule type" value="Genomic_DNA"/>
</dbReference>
<dbReference type="AlphaFoldDB" id="A0AAV9L719"/>
<dbReference type="Proteomes" id="UP001311915">
    <property type="component" value="Unassembled WGS sequence"/>
</dbReference>